<keyword evidence="2" id="KW-1185">Reference proteome</keyword>
<dbReference type="Gene3D" id="3.80.10.10">
    <property type="entry name" value="Ribonuclease Inhibitor"/>
    <property type="match status" value="2"/>
</dbReference>
<organism evidence="1 2">
    <name type="scientific">Coptotermes formosanus</name>
    <name type="common">Formosan subterranean termite</name>
    <dbReference type="NCBI Taxonomy" id="36987"/>
    <lineage>
        <taxon>Eukaryota</taxon>
        <taxon>Metazoa</taxon>
        <taxon>Ecdysozoa</taxon>
        <taxon>Arthropoda</taxon>
        <taxon>Hexapoda</taxon>
        <taxon>Insecta</taxon>
        <taxon>Pterygota</taxon>
        <taxon>Neoptera</taxon>
        <taxon>Polyneoptera</taxon>
        <taxon>Dictyoptera</taxon>
        <taxon>Blattodea</taxon>
        <taxon>Blattoidea</taxon>
        <taxon>Termitoidae</taxon>
        <taxon>Rhinotermitidae</taxon>
        <taxon>Coptotermes</taxon>
    </lineage>
</organism>
<dbReference type="OrthoDB" id="63112at2759"/>
<dbReference type="InterPro" id="IPR032675">
    <property type="entry name" value="LRR_dom_sf"/>
</dbReference>
<accession>A0A6L2PVT1</accession>
<evidence type="ECO:0000313" key="2">
    <source>
        <dbReference type="Proteomes" id="UP000502823"/>
    </source>
</evidence>
<name>A0A6L2PVT1_COPFO</name>
<dbReference type="SUPFAM" id="SSF52047">
    <property type="entry name" value="RNI-like"/>
    <property type="match status" value="1"/>
</dbReference>
<dbReference type="Proteomes" id="UP000502823">
    <property type="component" value="Unassembled WGS sequence"/>
</dbReference>
<dbReference type="AlphaFoldDB" id="A0A6L2PVT1"/>
<protein>
    <submittedName>
        <fullName evidence="1">Uncharacterized protein</fullName>
    </submittedName>
</protein>
<sequence length="476" mass="54605">MATLYNPDSLTNMAVREMANYITYFMNWTIMINHKHYQEACDHLDRIINRYVPPLMANSLTPAFIRPVNQCYNKLKNDTVFKSNCHKIAPAVLKSVIHKSTKSLDCIRNTAHPTPLDYYKVTNSDLIYKTLSLLHGLRELRLGIAQRTDDMVLDVRGFRDTLEEFASRSCWDRDFETLAKYCKRLRCVDISSSEGITERAVDYILMFEQLEEINLCQVRSLSEDTLQRLLKGLAEGEVSKGEGLRTCNEAASSKSAWAFRAQWLKIFGCNNPSDHHITTIAQFRNLTSLAFSNVLNTSLTPLHVLKHLQNIFLKKSKFICVSELLISIGNQLECLNIVDVSGTDCSFISDNCQSLTCLHLCFEEVEDLCLPRDYRQAEQATVPVPDFPNVECLQLFLRDPHAADYIVTGCKNLRSLNIQTKFSDIRLFVDGIRERKNLTRLEEVFWEDVVVMCSQKECCTFKFHSDGTTVRNMVQK</sequence>
<evidence type="ECO:0000313" key="1">
    <source>
        <dbReference type="EMBL" id="GFG34575.1"/>
    </source>
</evidence>
<dbReference type="InParanoid" id="A0A6L2PVT1"/>
<proteinExistence type="predicted"/>
<gene>
    <name evidence="1" type="ORF">Cfor_10334</name>
</gene>
<dbReference type="EMBL" id="BLKM01005514">
    <property type="protein sequence ID" value="GFG34575.1"/>
    <property type="molecule type" value="Genomic_DNA"/>
</dbReference>
<comment type="caution">
    <text evidence="1">The sequence shown here is derived from an EMBL/GenBank/DDBJ whole genome shotgun (WGS) entry which is preliminary data.</text>
</comment>
<reference evidence="2" key="1">
    <citation type="submission" date="2020-01" db="EMBL/GenBank/DDBJ databases">
        <title>Draft genome sequence of the Termite Coptotermes fromosanus.</title>
        <authorList>
            <person name="Itakura S."/>
            <person name="Yosikawa Y."/>
            <person name="Umezawa K."/>
        </authorList>
    </citation>
    <scope>NUCLEOTIDE SEQUENCE [LARGE SCALE GENOMIC DNA]</scope>
</reference>